<dbReference type="EMBL" id="FOSB01000005">
    <property type="protein sequence ID" value="SFJ88947.1"/>
    <property type="molecule type" value="Genomic_DNA"/>
</dbReference>
<reference evidence="3" key="1">
    <citation type="submission" date="2016-10" db="EMBL/GenBank/DDBJ databases">
        <authorList>
            <person name="Varghese N."/>
            <person name="Submissions S."/>
        </authorList>
    </citation>
    <scope>NUCLEOTIDE SEQUENCE [LARGE SCALE GENOMIC DNA]</scope>
    <source>
        <strain evidence="3">CGMCC 1.3704</strain>
    </source>
</reference>
<organism evidence="2 3">
    <name type="scientific">Halobacillus dabanensis</name>
    <dbReference type="NCBI Taxonomy" id="240302"/>
    <lineage>
        <taxon>Bacteria</taxon>
        <taxon>Bacillati</taxon>
        <taxon>Bacillota</taxon>
        <taxon>Bacilli</taxon>
        <taxon>Bacillales</taxon>
        <taxon>Bacillaceae</taxon>
        <taxon>Halobacillus</taxon>
    </lineage>
</organism>
<dbReference type="RefSeq" id="WP_167360060.1">
    <property type="nucleotide sequence ID" value="NZ_FOSB01000005.1"/>
</dbReference>
<evidence type="ECO:0000256" key="1">
    <source>
        <dbReference type="SAM" id="Phobius"/>
    </source>
</evidence>
<keyword evidence="1" id="KW-0812">Transmembrane</keyword>
<evidence type="ECO:0000313" key="2">
    <source>
        <dbReference type="EMBL" id="SFJ88947.1"/>
    </source>
</evidence>
<keyword evidence="3" id="KW-1185">Reference proteome</keyword>
<sequence length="53" mass="6318">MFNLPTDTFWMFAPWPFFWLGLAFFLYIKLKKEDEAEERLIQNTDEGSSPIEG</sequence>
<proteinExistence type="predicted"/>
<keyword evidence="1" id="KW-1133">Transmembrane helix</keyword>
<evidence type="ECO:0000313" key="3">
    <source>
        <dbReference type="Proteomes" id="UP000183557"/>
    </source>
</evidence>
<gene>
    <name evidence="2" type="ORF">SAMN04487936_10587</name>
</gene>
<feature type="transmembrane region" description="Helical" evidence="1">
    <location>
        <begin position="12"/>
        <end position="30"/>
    </location>
</feature>
<keyword evidence="1" id="KW-0472">Membrane</keyword>
<protein>
    <submittedName>
        <fullName evidence="2">Uncharacterized protein</fullName>
    </submittedName>
</protein>
<name>A0A1I3V445_HALDA</name>
<dbReference type="AlphaFoldDB" id="A0A1I3V445"/>
<dbReference type="Proteomes" id="UP000183557">
    <property type="component" value="Unassembled WGS sequence"/>
</dbReference>
<accession>A0A1I3V445</accession>